<proteinExistence type="predicted"/>
<feature type="transmembrane region" description="Helical" evidence="1">
    <location>
        <begin position="46"/>
        <end position="64"/>
    </location>
</feature>
<sequence>MHITRWSLLTPQLHDGYKGKALNRFLFGKDENAYLKHYFYYLRKSFIYGAISLQYIFNIVNLYWNMACFGSVV</sequence>
<dbReference type="EMBL" id="FLOB01000001">
    <property type="protein sequence ID" value="SBS24797.1"/>
    <property type="molecule type" value="Genomic_DNA"/>
</dbReference>
<protein>
    <submittedName>
        <fullName evidence="2">Uncharacterized protein</fullName>
    </submittedName>
</protein>
<accession>A0A1A8SZY4</accession>
<keyword evidence="1" id="KW-0472">Membrane</keyword>
<evidence type="ECO:0000256" key="1">
    <source>
        <dbReference type="SAM" id="Phobius"/>
    </source>
</evidence>
<keyword evidence="1" id="KW-0812">Transmembrane</keyword>
<dbReference type="AlphaFoldDB" id="A0A1A8SZY4"/>
<evidence type="ECO:0000313" key="3">
    <source>
        <dbReference type="Proteomes" id="UP000092544"/>
    </source>
</evidence>
<evidence type="ECO:0000313" key="2">
    <source>
        <dbReference type="EMBL" id="SBS24797.1"/>
    </source>
</evidence>
<gene>
    <name evidence="2" type="ORF">MSP8886_00085</name>
</gene>
<organism evidence="2 3">
    <name type="scientific">Marinomonas spartinae</name>
    <dbReference type="NCBI Taxonomy" id="1792290"/>
    <lineage>
        <taxon>Bacteria</taxon>
        <taxon>Pseudomonadati</taxon>
        <taxon>Pseudomonadota</taxon>
        <taxon>Gammaproteobacteria</taxon>
        <taxon>Oceanospirillales</taxon>
        <taxon>Oceanospirillaceae</taxon>
        <taxon>Marinomonas</taxon>
    </lineage>
</organism>
<reference evidence="2 3" key="1">
    <citation type="submission" date="2016-06" db="EMBL/GenBank/DDBJ databases">
        <authorList>
            <person name="Kjaerup R.B."/>
            <person name="Dalgaard T.S."/>
            <person name="Juul-Madsen H.R."/>
        </authorList>
    </citation>
    <scope>NUCLEOTIDE SEQUENCE [LARGE SCALE GENOMIC DNA]</scope>
    <source>
        <strain evidence="2 3">CECT 8886</strain>
    </source>
</reference>
<keyword evidence="3" id="KW-1185">Reference proteome</keyword>
<name>A0A1A8SZY4_9GAMM</name>
<dbReference type="Proteomes" id="UP000092544">
    <property type="component" value="Unassembled WGS sequence"/>
</dbReference>
<keyword evidence="1" id="KW-1133">Transmembrane helix</keyword>